<feature type="compositionally biased region" description="Basic and acidic residues" evidence="1">
    <location>
        <begin position="12"/>
        <end position="27"/>
    </location>
</feature>
<comment type="caution">
    <text evidence="2">The sequence shown here is derived from an EMBL/GenBank/DDBJ whole genome shotgun (WGS) entry which is preliminary data.</text>
</comment>
<dbReference type="EMBL" id="VSRR010057655">
    <property type="protein sequence ID" value="MPC81683.1"/>
    <property type="molecule type" value="Genomic_DNA"/>
</dbReference>
<dbReference type="AlphaFoldDB" id="A0A5B7IHD6"/>
<proteinExistence type="predicted"/>
<sequence length="109" mass="12080">MIGAQSRPPNHTGDHGHHETKQNETRPRLSTRAATPRVDKHPRSAANMPRFSQNNNPLFHTHGLPSSKPATQTGGHNSQTDDYLNTSKNPANTTSLPCARPTRVRVFLR</sequence>
<name>A0A5B7IHD6_PORTR</name>
<keyword evidence="3" id="KW-1185">Reference proteome</keyword>
<reference evidence="2 3" key="1">
    <citation type="submission" date="2019-05" db="EMBL/GenBank/DDBJ databases">
        <title>Another draft genome of Portunus trituberculatus and its Hox gene families provides insights of decapod evolution.</title>
        <authorList>
            <person name="Jeong J.-H."/>
            <person name="Song I."/>
            <person name="Kim S."/>
            <person name="Choi T."/>
            <person name="Kim D."/>
            <person name="Ryu S."/>
            <person name="Kim W."/>
        </authorList>
    </citation>
    <scope>NUCLEOTIDE SEQUENCE [LARGE SCALE GENOMIC DNA]</scope>
    <source>
        <tissue evidence="2">Muscle</tissue>
    </source>
</reference>
<feature type="region of interest" description="Disordered" evidence="1">
    <location>
        <begin position="1"/>
        <end position="109"/>
    </location>
</feature>
<feature type="compositionally biased region" description="Polar residues" evidence="1">
    <location>
        <begin position="68"/>
        <end position="96"/>
    </location>
</feature>
<protein>
    <submittedName>
        <fullName evidence="2">Uncharacterized protein</fullName>
    </submittedName>
</protein>
<evidence type="ECO:0000313" key="2">
    <source>
        <dbReference type="EMBL" id="MPC81683.1"/>
    </source>
</evidence>
<organism evidence="2 3">
    <name type="scientific">Portunus trituberculatus</name>
    <name type="common">Swimming crab</name>
    <name type="synonym">Neptunus trituberculatus</name>
    <dbReference type="NCBI Taxonomy" id="210409"/>
    <lineage>
        <taxon>Eukaryota</taxon>
        <taxon>Metazoa</taxon>
        <taxon>Ecdysozoa</taxon>
        <taxon>Arthropoda</taxon>
        <taxon>Crustacea</taxon>
        <taxon>Multicrustacea</taxon>
        <taxon>Malacostraca</taxon>
        <taxon>Eumalacostraca</taxon>
        <taxon>Eucarida</taxon>
        <taxon>Decapoda</taxon>
        <taxon>Pleocyemata</taxon>
        <taxon>Brachyura</taxon>
        <taxon>Eubrachyura</taxon>
        <taxon>Portunoidea</taxon>
        <taxon>Portunidae</taxon>
        <taxon>Portuninae</taxon>
        <taxon>Portunus</taxon>
    </lineage>
</organism>
<evidence type="ECO:0000313" key="3">
    <source>
        <dbReference type="Proteomes" id="UP000324222"/>
    </source>
</evidence>
<dbReference type="Proteomes" id="UP000324222">
    <property type="component" value="Unassembled WGS sequence"/>
</dbReference>
<gene>
    <name evidence="2" type="ORF">E2C01_076313</name>
</gene>
<evidence type="ECO:0000256" key="1">
    <source>
        <dbReference type="SAM" id="MobiDB-lite"/>
    </source>
</evidence>
<accession>A0A5B7IHD6</accession>